<proteinExistence type="predicted"/>
<dbReference type="EMBL" id="KQ978855">
    <property type="protein sequence ID" value="KYN27941.1"/>
    <property type="molecule type" value="Genomic_DNA"/>
</dbReference>
<dbReference type="STRING" id="471704.A0A151JNK3"/>
<gene>
    <name evidence="1" type="ORF">ALC57_02652</name>
</gene>
<evidence type="ECO:0000313" key="2">
    <source>
        <dbReference type="Proteomes" id="UP000078492"/>
    </source>
</evidence>
<reference evidence="1 2" key="1">
    <citation type="submission" date="2015-09" db="EMBL/GenBank/DDBJ databases">
        <title>Trachymyrmex cornetzi WGS genome.</title>
        <authorList>
            <person name="Nygaard S."/>
            <person name="Hu H."/>
            <person name="Boomsma J."/>
            <person name="Zhang G."/>
        </authorList>
    </citation>
    <scope>NUCLEOTIDE SEQUENCE [LARGE SCALE GENOMIC DNA]</scope>
    <source>
        <strain evidence="1">Tcor2-1</strain>
        <tissue evidence="1">Whole body</tissue>
    </source>
</reference>
<sequence>MVDILNITGEPIFDDRIVKIETHTYNPYFIVKEVAVLRKGTILTHYIFSHPMPWHFLTRFDKSYASWLSTYHHGLRWDDRMVPYSMVRRLITEAVLEEDEAVVYVKGHEKRGWLADMLDTDDIIVETLDAHYKDVESLRNLDDCNTIRCGKHAKNCALQNAFKIFNWWSRHQEEL</sequence>
<name>A0A151JNK3_9HYME</name>
<accession>A0A151JNK3</accession>
<keyword evidence="2" id="KW-1185">Reference proteome</keyword>
<dbReference type="Proteomes" id="UP000078492">
    <property type="component" value="Unassembled WGS sequence"/>
</dbReference>
<dbReference type="AlphaFoldDB" id="A0A151JNK3"/>
<organism evidence="1 2">
    <name type="scientific">Trachymyrmex cornetzi</name>
    <dbReference type="NCBI Taxonomy" id="471704"/>
    <lineage>
        <taxon>Eukaryota</taxon>
        <taxon>Metazoa</taxon>
        <taxon>Ecdysozoa</taxon>
        <taxon>Arthropoda</taxon>
        <taxon>Hexapoda</taxon>
        <taxon>Insecta</taxon>
        <taxon>Pterygota</taxon>
        <taxon>Neoptera</taxon>
        <taxon>Endopterygota</taxon>
        <taxon>Hymenoptera</taxon>
        <taxon>Apocrita</taxon>
        <taxon>Aculeata</taxon>
        <taxon>Formicoidea</taxon>
        <taxon>Formicidae</taxon>
        <taxon>Myrmicinae</taxon>
        <taxon>Trachymyrmex</taxon>
    </lineage>
</organism>
<protein>
    <submittedName>
        <fullName evidence="1">Uncharacterized protein</fullName>
    </submittedName>
</protein>
<evidence type="ECO:0000313" key="1">
    <source>
        <dbReference type="EMBL" id="KYN27941.1"/>
    </source>
</evidence>